<evidence type="ECO:0000313" key="2">
    <source>
        <dbReference type="Proteomes" id="UP000245626"/>
    </source>
</evidence>
<protein>
    <submittedName>
        <fullName evidence="1">Uncharacterized protein</fullName>
    </submittedName>
</protein>
<name>A0ACD0NTP8_9BASI</name>
<dbReference type="Proteomes" id="UP000245626">
    <property type="component" value="Unassembled WGS sequence"/>
</dbReference>
<gene>
    <name evidence="1" type="ORF">IE53DRAFT_161612</name>
</gene>
<evidence type="ECO:0000313" key="1">
    <source>
        <dbReference type="EMBL" id="PWN49137.1"/>
    </source>
</evidence>
<keyword evidence="2" id="KW-1185">Reference proteome</keyword>
<sequence>MRGLLEPSRRLVSVVEWYLGSASSVPLEERSGCLSASVAFDIVEASIQVLKRMRRGGEGTRGREGVLVGPVVMMPTIAERKGEEKGKERFPRYSFSSTRLRYRLVCNPGLLRPRSERRKGRGHSENLERNPSANRTAFGSASIREMDGLSDSSKMNS</sequence>
<accession>A0ACD0NTP8</accession>
<reference evidence="1 2" key="1">
    <citation type="journal article" date="2018" name="Mol. Biol. Evol.">
        <title>Broad Genomic Sampling Reveals a Smut Pathogenic Ancestry of the Fungal Clade Ustilaginomycotina.</title>
        <authorList>
            <person name="Kijpornyongpan T."/>
            <person name="Mondo S.J."/>
            <person name="Barry K."/>
            <person name="Sandor L."/>
            <person name="Lee J."/>
            <person name="Lipzen A."/>
            <person name="Pangilinan J."/>
            <person name="LaButti K."/>
            <person name="Hainaut M."/>
            <person name="Henrissat B."/>
            <person name="Grigoriev I.V."/>
            <person name="Spatafora J.W."/>
            <person name="Aime M.C."/>
        </authorList>
    </citation>
    <scope>NUCLEOTIDE SEQUENCE [LARGE SCALE GENOMIC DNA]</scope>
    <source>
        <strain evidence="1 2">SA 807</strain>
    </source>
</reference>
<proteinExistence type="predicted"/>
<dbReference type="EMBL" id="KZ820092">
    <property type="protein sequence ID" value="PWN49137.1"/>
    <property type="molecule type" value="Genomic_DNA"/>
</dbReference>
<organism evidence="1 2">
    <name type="scientific">Violaceomyces palustris</name>
    <dbReference type="NCBI Taxonomy" id="1673888"/>
    <lineage>
        <taxon>Eukaryota</taxon>
        <taxon>Fungi</taxon>
        <taxon>Dikarya</taxon>
        <taxon>Basidiomycota</taxon>
        <taxon>Ustilaginomycotina</taxon>
        <taxon>Ustilaginomycetes</taxon>
        <taxon>Violaceomycetales</taxon>
        <taxon>Violaceomycetaceae</taxon>
        <taxon>Violaceomyces</taxon>
    </lineage>
</organism>